<feature type="non-terminal residue" evidence="12">
    <location>
        <position position="391"/>
    </location>
</feature>
<proteinExistence type="predicted"/>
<organism evidence="12 13">
    <name type="scientific">Stegodyphus mimosarum</name>
    <name type="common">African social velvet spider</name>
    <dbReference type="NCBI Taxonomy" id="407821"/>
    <lineage>
        <taxon>Eukaryota</taxon>
        <taxon>Metazoa</taxon>
        <taxon>Ecdysozoa</taxon>
        <taxon>Arthropoda</taxon>
        <taxon>Chelicerata</taxon>
        <taxon>Arachnida</taxon>
        <taxon>Araneae</taxon>
        <taxon>Araneomorphae</taxon>
        <taxon>Entelegynae</taxon>
        <taxon>Eresoidea</taxon>
        <taxon>Eresidae</taxon>
        <taxon>Stegodyphus</taxon>
    </lineage>
</organism>
<evidence type="ECO:0000256" key="6">
    <source>
        <dbReference type="ARBA" id="ARBA00022729"/>
    </source>
</evidence>
<evidence type="ECO:0000256" key="4">
    <source>
        <dbReference type="ARBA" id="ARBA00022475"/>
    </source>
</evidence>
<evidence type="ECO:0000256" key="2">
    <source>
        <dbReference type="ARBA" id="ARBA00021200"/>
    </source>
</evidence>
<dbReference type="PANTHER" id="PTHR14995:SF2">
    <property type="entry name" value="PROTEIN AMNIONLESS"/>
    <property type="match status" value="1"/>
</dbReference>
<accession>A0A087UUN1</accession>
<keyword evidence="6 11" id="KW-0732">Signal</keyword>
<dbReference type="OrthoDB" id="10067964at2759"/>
<evidence type="ECO:0000256" key="8">
    <source>
        <dbReference type="ARBA" id="ARBA00022989"/>
    </source>
</evidence>
<feature type="transmembrane region" description="Helical" evidence="10">
    <location>
        <begin position="367"/>
        <end position="387"/>
    </location>
</feature>
<dbReference type="OMA" id="PDRFSWL"/>
<evidence type="ECO:0000256" key="7">
    <source>
        <dbReference type="ARBA" id="ARBA00022927"/>
    </source>
</evidence>
<dbReference type="EMBL" id="KK121719">
    <property type="protein sequence ID" value="KFM81070.1"/>
    <property type="molecule type" value="Genomic_DNA"/>
</dbReference>
<keyword evidence="3" id="KW-0813">Transport</keyword>
<feature type="chain" id="PRO_5001830892" description="Protein amnionless" evidence="11">
    <location>
        <begin position="20"/>
        <end position="391"/>
    </location>
</feature>
<name>A0A087UUN1_STEMI</name>
<dbReference type="PANTHER" id="PTHR14995">
    <property type="entry name" value="AMNIONLESS"/>
    <property type="match status" value="1"/>
</dbReference>
<evidence type="ECO:0000256" key="9">
    <source>
        <dbReference type="ARBA" id="ARBA00023136"/>
    </source>
</evidence>
<keyword evidence="13" id="KW-1185">Reference proteome</keyword>
<sequence length="391" mass="43631">MLQRLYFLFVTGIFYSVKGQDVKTWRRDTNFVNPQSWESGLLPCENDRVIFPATRPVAVLMPEKILAAEMVLPLNGELIFPENAHFTLTRGQQSGSCPGQDVNFNPTVDFWYDPFNWNITSQGAFPRIPSRKNKAVPHSFQVPCKIDTVHFPQGSSFRAYIDFPYTTTVASLQINNIDYNQEDLVALQNSHIGKMLFPDNPKIEIKPFDCTDETGCACENDSPSLLPTICTFEVPCPSLECSDPITPVGHCCPVCAAQIMFKYKSNFKMERLLQLHQSHLEKEEFHTVESFTAKTYDGKIQTVLIDVTEKKGLANKAAQSIYDAVTADMQGSESYRIQSANLKTSQQWGPGVPIFDQRVGSGLSSGGVVAIVIVIIAGLGLAAAFYIHKRR</sequence>
<keyword evidence="7" id="KW-0653">Protein transport</keyword>
<dbReference type="Proteomes" id="UP000054359">
    <property type="component" value="Unassembled WGS sequence"/>
</dbReference>
<evidence type="ECO:0000256" key="3">
    <source>
        <dbReference type="ARBA" id="ARBA00022448"/>
    </source>
</evidence>
<keyword evidence="9 10" id="KW-0472">Membrane</keyword>
<dbReference type="GO" id="GO:0006898">
    <property type="term" value="P:receptor-mediated endocytosis"/>
    <property type="evidence" value="ECO:0007669"/>
    <property type="project" value="TreeGrafter"/>
</dbReference>
<keyword evidence="4" id="KW-1003">Cell membrane</keyword>
<evidence type="ECO:0000313" key="12">
    <source>
        <dbReference type="EMBL" id="KFM81070.1"/>
    </source>
</evidence>
<gene>
    <name evidence="12" type="ORF">X975_05045</name>
</gene>
<evidence type="ECO:0000256" key="5">
    <source>
        <dbReference type="ARBA" id="ARBA00022692"/>
    </source>
</evidence>
<keyword evidence="5 10" id="KW-0812">Transmembrane</keyword>
<dbReference type="GO" id="GO:0016324">
    <property type="term" value="C:apical plasma membrane"/>
    <property type="evidence" value="ECO:0007669"/>
    <property type="project" value="TreeGrafter"/>
</dbReference>
<dbReference type="AlphaFoldDB" id="A0A087UUN1"/>
<evidence type="ECO:0000256" key="10">
    <source>
        <dbReference type="SAM" id="Phobius"/>
    </source>
</evidence>
<protein>
    <recommendedName>
        <fullName evidence="2">Protein amnionless</fullName>
    </recommendedName>
</protein>
<feature type="signal peptide" evidence="11">
    <location>
        <begin position="1"/>
        <end position="19"/>
    </location>
</feature>
<reference evidence="12 13" key="1">
    <citation type="submission" date="2013-11" db="EMBL/GenBank/DDBJ databases">
        <title>Genome sequencing of Stegodyphus mimosarum.</title>
        <authorList>
            <person name="Bechsgaard J."/>
        </authorList>
    </citation>
    <scope>NUCLEOTIDE SEQUENCE [LARGE SCALE GENOMIC DNA]</scope>
</reference>
<evidence type="ECO:0000256" key="1">
    <source>
        <dbReference type="ARBA" id="ARBA00004251"/>
    </source>
</evidence>
<comment type="subcellular location">
    <subcellularLocation>
        <location evidence="1">Cell membrane</location>
        <topology evidence="1">Single-pass type I membrane protein</topology>
    </subcellularLocation>
</comment>
<dbReference type="Pfam" id="PF14828">
    <property type="entry name" value="Amnionless"/>
    <property type="match status" value="1"/>
</dbReference>
<dbReference type="STRING" id="407821.A0A087UUN1"/>
<evidence type="ECO:0000256" key="11">
    <source>
        <dbReference type="SAM" id="SignalP"/>
    </source>
</evidence>
<dbReference type="GO" id="GO:0030139">
    <property type="term" value="C:endocytic vesicle"/>
    <property type="evidence" value="ECO:0007669"/>
    <property type="project" value="TreeGrafter"/>
</dbReference>
<evidence type="ECO:0000313" key="13">
    <source>
        <dbReference type="Proteomes" id="UP000054359"/>
    </source>
</evidence>
<keyword evidence="8 10" id="KW-1133">Transmembrane helix</keyword>
<dbReference type="InterPro" id="IPR026112">
    <property type="entry name" value="AMN"/>
</dbReference>
<dbReference type="GO" id="GO:0015031">
    <property type="term" value="P:protein transport"/>
    <property type="evidence" value="ECO:0007669"/>
    <property type="project" value="UniProtKB-KW"/>
</dbReference>